<keyword evidence="2" id="KW-0444">Lipid biosynthesis</keyword>
<comment type="caution">
    <text evidence="9">The sequence shown here is derived from an EMBL/GenBank/DDBJ whole genome shotgun (WGS) entry which is preliminary data.</text>
</comment>
<evidence type="ECO:0000256" key="7">
    <source>
        <dbReference type="ARBA" id="ARBA00023264"/>
    </source>
</evidence>
<dbReference type="Gene3D" id="2.60.200.40">
    <property type="match status" value="1"/>
</dbReference>
<dbReference type="InterPro" id="IPR001206">
    <property type="entry name" value="Diacylglycerol_kinase_cat_dom"/>
</dbReference>
<keyword evidence="3" id="KW-0479">Metal-binding</keyword>
<keyword evidence="5" id="KW-0443">Lipid metabolism</keyword>
<dbReference type="PANTHER" id="PTHR12358:SF106">
    <property type="entry name" value="LIPID KINASE YEGS"/>
    <property type="match status" value="1"/>
</dbReference>
<proteinExistence type="predicted"/>
<dbReference type="PANTHER" id="PTHR12358">
    <property type="entry name" value="SPHINGOSINE KINASE"/>
    <property type="match status" value="1"/>
</dbReference>
<dbReference type="EC" id="2.7.1.107" evidence="9"/>
<evidence type="ECO:0000256" key="5">
    <source>
        <dbReference type="ARBA" id="ARBA00023098"/>
    </source>
</evidence>
<dbReference type="NCBIfam" id="TIGR00147">
    <property type="entry name" value="YegS/Rv2252/BmrU family lipid kinase"/>
    <property type="match status" value="1"/>
</dbReference>
<dbReference type="EMBL" id="VSSQ01052455">
    <property type="protein sequence ID" value="MPN06538.1"/>
    <property type="molecule type" value="Genomic_DNA"/>
</dbReference>
<evidence type="ECO:0000256" key="4">
    <source>
        <dbReference type="ARBA" id="ARBA00022842"/>
    </source>
</evidence>
<organism evidence="9">
    <name type="scientific">bioreactor metagenome</name>
    <dbReference type="NCBI Taxonomy" id="1076179"/>
    <lineage>
        <taxon>unclassified sequences</taxon>
        <taxon>metagenomes</taxon>
        <taxon>ecological metagenomes</taxon>
    </lineage>
</organism>
<dbReference type="GO" id="GO:0046872">
    <property type="term" value="F:metal ion binding"/>
    <property type="evidence" value="ECO:0007669"/>
    <property type="project" value="UniProtKB-KW"/>
</dbReference>
<dbReference type="GO" id="GO:0005524">
    <property type="term" value="F:ATP binding"/>
    <property type="evidence" value="ECO:0007669"/>
    <property type="project" value="InterPro"/>
</dbReference>
<evidence type="ECO:0000256" key="1">
    <source>
        <dbReference type="ARBA" id="ARBA00001946"/>
    </source>
</evidence>
<evidence type="ECO:0000256" key="6">
    <source>
        <dbReference type="ARBA" id="ARBA00023209"/>
    </source>
</evidence>
<dbReference type="InterPro" id="IPR005218">
    <property type="entry name" value="Diacylglycerol/lipid_kinase"/>
</dbReference>
<dbReference type="GO" id="GO:0004143">
    <property type="term" value="F:ATP-dependent diacylglycerol kinase activity"/>
    <property type="evidence" value="ECO:0007669"/>
    <property type="project" value="UniProtKB-EC"/>
</dbReference>
<keyword evidence="6" id="KW-0594">Phospholipid biosynthesis</keyword>
<keyword evidence="9" id="KW-0418">Kinase</keyword>
<evidence type="ECO:0000259" key="8">
    <source>
        <dbReference type="PROSITE" id="PS50146"/>
    </source>
</evidence>
<accession>A0A645EWW4</accession>
<sequence length="297" mass="32394">MRKRLLLIYNPVAGKGEASGKIAPMIESFSAAGYEVTVQPVLPGHSTSQILKEADGVYSRVVCCGGDGTLNHLVNALMQMETPPPYGYLPTGSTNDFARSMGLPRRTKESCTAMLTGKPFCYDVGKFNDRYFNYVAAFGAFTDVSYLTSQDEKNSLGYLAYVIEGLKRLPVGRKFVAHVECGDQSWDGEYFYGAVSNSTSVAGLQLGDTKSVQLDDGLFEVLLVKAPANMAEASTIGAKLLARDFDGDLVRLEHTDHVKFTFKEETAWTLDGEFGGAQLEAEVTVIPRALRILRKAK</sequence>
<gene>
    <name evidence="9" type="primary">dagK_30</name>
    <name evidence="9" type="ORF">SDC9_153794</name>
</gene>
<name>A0A645EWW4_9ZZZZ</name>
<dbReference type="InterPro" id="IPR016064">
    <property type="entry name" value="NAD/diacylglycerol_kinase_sf"/>
</dbReference>
<dbReference type="GO" id="GO:0005886">
    <property type="term" value="C:plasma membrane"/>
    <property type="evidence" value="ECO:0007669"/>
    <property type="project" value="TreeGrafter"/>
</dbReference>
<dbReference type="SUPFAM" id="SSF111331">
    <property type="entry name" value="NAD kinase/diacylglycerol kinase-like"/>
    <property type="match status" value="1"/>
</dbReference>
<comment type="cofactor">
    <cofactor evidence="1">
        <name>Mg(2+)</name>
        <dbReference type="ChEBI" id="CHEBI:18420"/>
    </cofactor>
</comment>
<dbReference type="GO" id="GO:0008654">
    <property type="term" value="P:phospholipid biosynthetic process"/>
    <property type="evidence" value="ECO:0007669"/>
    <property type="project" value="UniProtKB-KW"/>
</dbReference>
<keyword evidence="4" id="KW-0460">Magnesium</keyword>
<dbReference type="Pfam" id="PF00781">
    <property type="entry name" value="DAGK_cat"/>
    <property type="match status" value="1"/>
</dbReference>
<evidence type="ECO:0000256" key="2">
    <source>
        <dbReference type="ARBA" id="ARBA00022516"/>
    </source>
</evidence>
<feature type="domain" description="DAGKc" evidence="8">
    <location>
        <begin position="1"/>
        <end position="131"/>
    </location>
</feature>
<dbReference type="PROSITE" id="PS50146">
    <property type="entry name" value="DAGK"/>
    <property type="match status" value="1"/>
</dbReference>
<dbReference type="Gene3D" id="3.40.50.10330">
    <property type="entry name" value="Probable inorganic polyphosphate/atp-NAD kinase, domain 1"/>
    <property type="match status" value="1"/>
</dbReference>
<reference evidence="9" key="1">
    <citation type="submission" date="2019-08" db="EMBL/GenBank/DDBJ databases">
        <authorList>
            <person name="Kucharzyk K."/>
            <person name="Murdoch R.W."/>
            <person name="Higgins S."/>
            <person name="Loffler F."/>
        </authorList>
    </citation>
    <scope>NUCLEOTIDE SEQUENCE</scope>
</reference>
<dbReference type="SMART" id="SM00046">
    <property type="entry name" value="DAGKc"/>
    <property type="match status" value="1"/>
</dbReference>
<dbReference type="InterPro" id="IPR017438">
    <property type="entry name" value="ATP-NAD_kinase_N"/>
</dbReference>
<protein>
    <submittedName>
        <fullName evidence="9">Diacylglycerol kinase</fullName>
        <ecNumber evidence="9">2.7.1.107</ecNumber>
    </submittedName>
</protein>
<evidence type="ECO:0000256" key="3">
    <source>
        <dbReference type="ARBA" id="ARBA00022723"/>
    </source>
</evidence>
<keyword evidence="9" id="KW-0808">Transferase</keyword>
<keyword evidence="7" id="KW-1208">Phospholipid metabolism</keyword>
<dbReference type="InterPro" id="IPR050187">
    <property type="entry name" value="Lipid_Phosphate_FormReg"/>
</dbReference>
<dbReference type="AlphaFoldDB" id="A0A645EWW4"/>
<evidence type="ECO:0000313" key="9">
    <source>
        <dbReference type="EMBL" id="MPN06538.1"/>
    </source>
</evidence>